<evidence type="ECO:0000313" key="3">
    <source>
        <dbReference type="Proteomes" id="UP001523369"/>
    </source>
</evidence>
<keyword evidence="3" id="KW-1185">Reference proteome</keyword>
<gene>
    <name evidence="2" type="ORF">M1L60_06385</name>
</gene>
<evidence type="ECO:0000256" key="1">
    <source>
        <dbReference type="SAM" id="MobiDB-lite"/>
    </source>
</evidence>
<sequence>MIRQIRPSLDGAQAHPAPAKIGAPILAAWNAKEDLLDLLAIARTRELVHRLLRRFHTRCAGSDLHLSPAQIRRAVIPATPNALTSARSARRMRAVARVGHRFSSRLESDGSAGFATGAQGPSIVKGPPSTP</sequence>
<dbReference type="Proteomes" id="UP001523369">
    <property type="component" value="Unassembled WGS sequence"/>
</dbReference>
<feature type="region of interest" description="Disordered" evidence="1">
    <location>
        <begin position="107"/>
        <end position="131"/>
    </location>
</feature>
<name>A0ABT1DJI7_9ACTN</name>
<organism evidence="2 3">
    <name type="scientific">Paractinoplanes aksuensis</name>
    <dbReference type="NCBI Taxonomy" id="2939490"/>
    <lineage>
        <taxon>Bacteria</taxon>
        <taxon>Bacillati</taxon>
        <taxon>Actinomycetota</taxon>
        <taxon>Actinomycetes</taxon>
        <taxon>Micromonosporales</taxon>
        <taxon>Micromonosporaceae</taxon>
        <taxon>Paractinoplanes</taxon>
    </lineage>
</organism>
<proteinExistence type="predicted"/>
<comment type="caution">
    <text evidence="2">The sequence shown here is derived from an EMBL/GenBank/DDBJ whole genome shotgun (WGS) entry which is preliminary data.</text>
</comment>
<reference evidence="2 3" key="1">
    <citation type="submission" date="2022-06" db="EMBL/GenBank/DDBJ databases">
        <title>New Species of the Genus Actinoplanes, ActinopZanes ferrugineus.</title>
        <authorList>
            <person name="Ding P."/>
        </authorList>
    </citation>
    <scope>NUCLEOTIDE SEQUENCE [LARGE SCALE GENOMIC DNA]</scope>
    <source>
        <strain evidence="2 3">TRM88003</strain>
    </source>
</reference>
<dbReference type="EMBL" id="JAMYJR010000003">
    <property type="protein sequence ID" value="MCO8270220.1"/>
    <property type="molecule type" value="Genomic_DNA"/>
</dbReference>
<protein>
    <submittedName>
        <fullName evidence="2">Uncharacterized protein</fullName>
    </submittedName>
</protein>
<accession>A0ABT1DJI7</accession>
<evidence type="ECO:0000313" key="2">
    <source>
        <dbReference type="EMBL" id="MCO8270220.1"/>
    </source>
</evidence>